<reference evidence="3 6" key="1">
    <citation type="journal article" date="2015" name="Int. J. Syst. Evol. Microbiol.">
        <title>Algibacter amylolyticus sp. nov., isolated from intertidal sediment.</title>
        <authorList>
            <person name="Zhang D.C."/>
            <person name="Wu J."/>
            <person name="Neuner K."/>
            <person name="Yao J."/>
            <person name="Margesin R."/>
        </authorList>
    </citation>
    <scope>NUCLEOTIDE SEQUENCE [LARGE SCALE GENOMIC DNA]</scope>
    <source>
        <strain evidence="3 6">RU-4-M-4</strain>
    </source>
</reference>
<evidence type="ECO:0000313" key="6">
    <source>
        <dbReference type="Proteomes" id="UP000322315"/>
    </source>
</evidence>
<dbReference type="PROSITE" id="PS51257">
    <property type="entry name" value="PROKAR_LIPOPROTEIN"/>
    <property type="match status" value="1"/>
</dbReference>
<evidence type="ECO:0000313" key="4">
    <source>
        <dbReference type="EMBL" id="TSJ73149.1"/>
    </source>
</evidence>
<accession>A0A5M7B3F3</accession>
<feature type="domain" description="BT-3987-like N-terminal" evidence="1">
    <location>
        <begin position="33"/>
        <end position="156"/>
    </location>
</feature>
<dbReference type="RefSeq" id="WP_144117797.1">
    <property type="nucleotide sequence ID" value="NZ_JACHGE010000008.1"/>
</dbReference>
<gene>
    <name evidence="3" type="ORF">F2B50_15270</name>
    <name evidence="4" type="ORF">FPF71_15270</name>
</gene>
<dbReference type="Proteomes" id="UP000315145">
    <property type="component" value="Unassembled WGS sequence"/>
</dbReference>
<dbReference type="OrthoDB" id="1041979at2"/>
<comment type="caution">
    <text evidence="3">The sequence shown here is derived from an EMBL/GenBank/DDBJ whole genome shotgun (WGS) entry which is preliminary data.</text>
</comment>
<dbReference type="InterPro" id="IPR040580">
    <property type="entry name" value="DUF5627"/>
</dbReference>
<dbReference type="EMBL" id="VMBF01000010">
    <property type="protein sequence ID" value="TSJ73149.1"/>
    <property type="molecule type" value="Genomic_DNA"/>
</dbReference>
<dbReference type="Gene3D" id="2.40.128.420">
    <property type="match status" value="1"/>
</dbReference>
<dbReference type="EMBL" id="VWRS01000010">
    <property type="protein sequence ID" value="KAA5821865.1"/>
    <property type="molecule type" value="Genomic_DNA"/>
</dbReference>
<evidence type="ECO:0000313" key="3">
    <source>
        <dbReference type="EMBL" id="KAA5821865.1"/>
    </source>
</evidence>
<reference evidence="4 5" key="2">
    <citation type="submission" date="2019-07" db="EMBL/GenBank/DDBJ databases">
        <title>Algibacter marinivivus sp. nov., isolated from the surface of a marine red alga.</title>
        <authorList>
            <person name="Zhong X."/>
            <person name="Xu W."/>
            <person name="Zhang Y."/>
            <person name="Zhang Q."/>
            <person name="Du Z."/>
        </authorList>
    </citation>
    <scope>NUCLEOTIDE SEQUENCE [LARGE SCALE GENOMIC DNA]</scope>
    <source>
        <strain evidence="4 5">RU-4-M-4</strain>
    </source>
</reference>
<reference evidence="3" key="3">
    <citation type="submission" date="2019-09" db="EMBL/GenBank/DDBJ databases">
        <authorList>
            <person name="Zhang D.-C."/>
        </authorList>
    </citation>
    <scope>NUCLEOTIDE SEQUENCE</scope>
    <source>
        <strain evidence="3">RU-4-M-4</strain>
    </source>
</reference>
<dbReference type="InterPro" id="IPR013728">
    <property type="entry name" value="BT_3987-like_N"/>
</dbReference>
<name>A0A5M7B3F3_9FLAO</name>
<dbReference type="Proteomes" id="UP000322315">
    <property type="component" value="Unassembled WGS sequence"/>
</dbReference>
<evidence type="ECO:0000259" key="2">
    <source>
        <dbReference type="Pfam" id="PF18620"/>
    </source>
</evidence>
<evidence type="ECO:0000313" key="5">
    <source>
        <dbReference type="Proteomes" id="UP000315145"/>
    </source>
</evidence>
<dbReference type="Pfam" id="PF08522">
    <property type="entry name" value="BT_3987-like_N"/>
    <property type="match status" value="1"/>
</dbReference>
<sequence>MNTRNIVLLISALIAISCSNSEPEFDDFDVIATYFPYQTPARTLILGKYDQGFNDTDNDYNFEITALMTGIRSNDTQRSIYFEVDNSLLDNVDNVKALPPAYYTMERISPVVIPSGDTKARIKVQLRDEFFEDPLSFGAVNTTNYVIPLTITRADNIDSILSGSSVLPNPDRVNPADWDVLPKDYTLFGIKFMNKFHGNYLRRGVDMITAPTSSIGRRYHGANVVDDEVMLVETTGLNKVKLENLIGRGEESSPGNIEMELTFNDDGSCTISSYDGDPNGITGSGKYVEDGDAWGGKSRDVIYLDYTYTDPDFSETHAVKDTLVIRDRAAVFEEFVVELKE</sequence>
<proteinExistence type="predicted"/>
<organism evidence="3 6">
    <name type="scientific">Algibacter amylolyticus</name>
    <dbReference type="NCBI Taxonomy" id="1608400"/>
    <lineage>
        <taxon>Bacteria</taxon>
        <taxon>Pseudomonadati</taxon>
        <taxon>Bacteroidota</taxon>
        <taxon>Flavobacteriia</taxon>
        <taxon>Flavobacteriales</taxon>
        <taxon>Flavobacteriaceae</taxon>
        <taxon>Algibacter</taxon>
    </lineage>
</organism>
<dbReference type="Pfam" id="PF18620">
    <property type="entry name" value="DUF5627"/>
    <property type="match status" value="1"/>
</dbReference>
<evidence type="ECO:0000259" key="1">
    <source>
        <dbReference type="Pfam" id="PF08522"/>
    </source>
</evidence>
<feature type="domain" description="DUF5627" evidence="2">
    <location>
        <begin position="195"/>
        <end position="328"/>
    </location>
</feature>
<keyword evidence="5" id="KW-1185">Reference proteome</keyword>
<dbReference type="AlphaFoldDB" id="A0A5M7B3F3"/>
<dbReference type="Gene3D" id="2.60.40.1740">
    <property type="entry name" value="hypothetical protein (bacova_03559)"/>
    <property type="match status" value="1"/>
</dbReference>
<protein>
    <submittedName>
        <fullName evidence="3">DUF1735 domain-containing protein</fullName>
    </submittedName>
</protein>